<keyword evidence="3" id="KW-1185">Reference proteome</keyword>
<proteinExistence type="predicted"/>
<evidence type="ECO:0000313" key="3">
    <source>
        <dbReference type="Proteomes" id="UP001187343"/>
    </source>
</evidence>
<evidence type="ECO:0000313" key="2">
    <source>
        <dbReference type="EMBL" id="KAK2876952.1"/>
    </source>
</evidence>
<dbReference type="Proteomes" id="UP001187343">
    <property type="component" value="Unassembled WGS sequence"/>
</dbReference>
<organism evidence="2 3">
    <name type="scientific">Cirrhinus molitorella</name>
    <name type="common">mud carp</name>
    <dbReference type="NCBI Taxonomy" id="172907"/>
    <lineage>
        <taxon>Eukaryota</taxon>
        <taxon>Metazoa</taxon>
        <taxon>Chordata</taxon>
        <taxon>Craniata</taxon>
        <taxon>Vertebrata</taxon>
        <taxon>Euteleostomi</taxon>
        <taxon>Actinopterygii</taxon>
        <taxon>Neopterygii</taxon>
        <taxon>Teleostei</taxon>
        <taxon>Ostariophysi</taxon>
        <taxon>Cypriniformes</taxon>
        <taxon>Cyprinidae</taxon>
        <taxon>Labeoninae</taxon>
        <taxon>Labeonini</taxon>
        <taxon>Cirrhinus</taxon>
    </lineage>
</organism>
<feature type="region of interest" description="Disordered" evidence="1">
    <location>
        <begin position="1"/>
        <end position="23"/>
    </location>
</feature>
<gene>
    <name evidence="2" type="ORF">Q8A67_021048</name>
</gene>
<evidence type="ECO:0000256" key="1">
    <source>
        <dbReference type="SAM" id="MobiDB-lite"/>
    </source>
</evidence>
<feature type="compositionally biased region" description="Low complexity" evidence="1">
    <location>
        <begin position="1"/>
        <end position="20"/>
    </location>
</feature>
<comment type="caution">
    <text evidence="2">The sequence shown here is derived from an EMBL/GenBank/DDBJ whole genome shotgun (WGS) entry which is preliminary data.</text>
</comment>
<sequence>MTNPPASALSSAPPRRANAPDQGFPRFFTPFRYLFPLPSVSGPSEMLGLAGAARSGTTPSHLVSSDVGFGERFSRLL</sequence>
<accession>A0AA88TP96</accession>
<dbReference type="AlphaFoldDB" id="A0AA88TP96"/>
<reference evidence="2" key="1">
    <citation type="submission" date="2023-08" db="EMBL/GenBank/DDBJ databases">
        <title>Chromosome-level Genome Assembly of mud carp (Cirrhinus molitorella).</title>
        <authorList>
            <person name="Liu H."/>
        </authorList>
    </citation>
    <scope>NUCLEOTIDE SEQUENCE</scope>
    <source>
        <strain evidence="2">Prfri</strain>
        <tissue evidence="2">Muscle</tissue>
    </source>
</reference>
<protein>
    <submittedName>
        <fullName evidence="2">Uncharacterized protein</fullName>
    </submittedName>
</protein>
<dbReference type="EMBL" id="JAUYZG010000020">
    <property type="protein sequence ID" value="KAK2876952.1"/>
    <property type="molecule type" value="Genomic_DNA"/>
</dbReference>
<name>A0AA88TP96_9TELE</name>